<accession>A0A921FB20</accession>
<dbReference type="EMBL" id="DYXG01000090">
    <property type="protein sequence ID" value="HJE97693.1"/>
    <property type="molecule type" value="Genomic_DNA"/>
</dbReference>
<proteinExistence type="predicted"/>
<reference evidence="1" key="2">
    <citation type="submission" date="2021-09" db="EMBL/GenBank/DDBJ databases">
        <authorList>
            <person name="Gilroy R."/>
        </authorList>
    </citation>
    <scope>NUCLEOTIDE SEQUENCE</scope>
    <source>
        <strain evidence="1">CHK174-6876</strain>
    </source>
</reference>
<organism evidence="1 2">
    <name type="scientific">Ligilactobacillus acidipiscis</name>
    <dbReference type="NCBI Taxonomy" id="89059"/>
    <lineage>
        <taxon>Bacteria</taxon>
        <taxon>Bacillati</taxon>
        <taxon>Bacillota</taxon>
        <taxon>Bacilli</taxon>
        <taxon>Lactobacillales</taxon>
        <taxon>Lactobacillaceae</taxon>
        <taxon>Ligilactobacillus</taxon>
    </lineage>
</organism>
<evidence type="ECO:0000313" key="1">
    <source>
        <dbReference type="EMBL" id="HJE97693.1"/>
    </source>
</evidence>
<comment type="caution">
    <text evidence="1">The sequence shown here is derived from an EMBL/GenBank/DDBJ whole genome shotgun (WGS) entry which is preliminary data.</text>
</comment>
<sequence length="105" mass="12561">MARHFRRLSELTSFSEDEDDMIIQQWIDGKLPLYVHLDGRHPVCTFRRCISIDEHKYAISDIMYGRDLYQYPDSPEGKWRLFVPETPLDSHLKVTPEFRVMLPTY</sequence>
<protein>
    <submittedName>
        <fullName evidence="1">Uncharacterized protein</fullName>
    </submittedName>
</protein>
<reference evidence="1" key="1">
    <citation type="journal article" date="2021" name="PeerJ">
        <title>Extensive microbial diversity within the chicken gut microbiome revealed by metagenomics and culture.</title>
        <authorList>
            <person name="Gilroy R."/>
            <person name="Ravi A."/>
            <person name="Getino M."/>
            <person name="Pursley I."/>
            <person name="Horton D.L."/>
            <person name="Alikhan N.F."/>
            <person name="Baker D."/>
            <person name="Gharbi K."/>
            <person name="Hall N."/>
            <person name="Watson M."/>
            <person name="Adriaenssens E.M."/>
            <person name="Foster-Nyarko E."/>
            <person name="Jarju S."/>
            <person name="Secka A."/>
            <person name="Antonio M."/>
            <person name="Oren A."/>
            <person name="Chaudhuri R.R."/>
            <person name="La Ragione R."/>
            <person name="Hildebrand F."/>
            <person name="Pallen M.J."/>
        </authorList>
    </citation>
    <scope>NUCLEOTIDE SEQUENCE</scope>
    <source>
        <strain evidence="1">CHK174-6876</strain>
    </source>
</reference>
<dbReference type="AlphaFoldDB" id="A0A921FB20"/>
<dbReference type="Proteomes" id="UP000707535">
    <property type="component" value="Unassembled WGS sequence"/>
</dbReference>
<name>A0A921FB20_9LACO</name>
<evidence type="ECO:0000313" key="2">
    <source>
        <dbReference type="Proteomes" id="UP000707535"/>
    </source>
</evidence>
<gene>
    <name evidence="1" type="ORF">K8V00_08730</name>
</gene>